<dbReference type="EMBL" id="MLBY01000004">
    <property type="protein sequence ID" value="MEE7457729.1"/>
    <property type="molecule type" value="Genomic_DNA"/>
</dbReference>
<feature type="compositionally biased region" description="Basic and acidic residues" evidence="1">
    <location>
        <begin position="124"/>
        <end position="149"/>
    </location>
</feature>
<sequence length="149" mass="16288">METLVILAAAAATLLACLFVATLSKGPGRPPLRLPREEEWDDDAEAVSKMLTPPQASPIDRTAQVLDARTSAFEAGAGDHGRRGADPRIIDGHMIEGGRAAAEPRTFDPEELDSRMLDQLLDQQNRELKRLEERDGPPPSPEARDRTAR</sequence>
<evidence type="ECO:0000256" key="1">
    <source>
        <dbReference type="SAM" id="MobiDB-lite"/>
    </source>
</evidence>
<keyword evidence="3" id="KW-1185">Reference proteome</keyword>
<name>A0ABU7TAS9_9HYPH</name>
<feature type="compositionally biased region" description="Basic and acidic residues" evidence="1">
    <location>
        <begin position="105"/>
        <end position="116"/>
    </location>
</feature>
<protein>
    <submittedName>
        <fullName evidence="2">Uncharacterized protein</fullName>
    </submittedName>
</protein>
<proteinExistence type="predicted"/>
<dbReference type="Proteomes" id="UP001349262">
    <property type="component" value="Unassembled WGS sequence"/>
</dbReference>
<organism evidence="2 3">
    <name type="scientific">Methylobacterium radiotolerans</name>
    <dbReference type="NCBI Taxonomy" id="31998"/>
    <lineage>
        <taxon>Bacteria</taxon>
        <taxon>Pseudomonadati</taxon>
        <taxon>Pseudomonadota</taxon>
        <taxon>Alphaproteobacteria</taxon>
        <taxon>Hyphomicrobiales</taxon>
        <taxon>Methylobacteriaceae</taxon>
        <taxon>Methylobacterium</taxon>
    </lineage>
</organism>
<reference evidence="2 3" key="1">
    <citation type="journal article" date="2012" name="Genet. Mol. Biol.">
        <title>Analysis of 16S rRNA and mxaF genes revealing insights into Methylobacterium niche-specific plant association.</title>
        <authorList>
            <person name="Dourado M.N."/>
            <person name="Andreote F.D."/>
            <person name="Dini-Andreote F."/>
            <person name="Conti R."/>
            <person name="Araujo J.M."/>
            <person name="Araujo W.L."/>
        </authorList>
    </citation>
    <scope>NUCLEOTIDE SEQUENCE [LARGE SCALE GENOMIC DNA]</scope>
    <source>
        <strain evidence="2 3">SR1.6/4</strain>
    </source>
</reference>
<accession>A0ABU7TAS9</accession>
<evidence type="ECO:0000313" key="3">
    <source>
        <dbReference type="Proteomes" id="UP001349262"/>
    </source>
</evidence>
<evidence type="ECO:0000313" key="2">
    <source>
        <dbReference type="EMBL" id="MEE7457729.1"/>
    </source>
</evidence>
<feature type="region of interest" description="Disordered" evidence="1">
    <location>
        <begin position="97"/>
        <end position="149"/>
    </location>
</feature>
<gene>
    <name evidence="2" type="ORF">MRSR164_13380</name>
</gene>
<comment type="caution">
    <text evidence="2">The sequence shown here is derived from an EMBL/GenBank/DDBJ whole genome shotgun (WGS) entry which is preliminary data.</text>
</comment>